<dbReference type="GO" id="GO:0008289">
    <property type="term" value="F:lipid binding"/>
    <property type="evidence" value="ECO:0007669"/>
    <property type="project" value="InterPro"/>
</dbReference>
<feature type="domain" description="HAM1-like N-terminal" evidence="2">
    <location>
        <begin position="159"/>
        <end position="513"/>
    </location>
</feature>
<gene>
    <name evidence="3" type="ORF">GcM1_207001</name>
</gene>
<proteinExistence type="predicted"/>
<dbReference type="InterPro" id="IPR017943">
    <property type="entry name" value="Bactericidal_perm-incr_a/b_dom"/>
</dbReference>
<accession>A0A420IW98</accession>
<organism evidence="3 4">
    <name type="scientific">Golovinomyces cichoracearum</name>
    <dbReference type="NCBI Taxonomy" id="62708"/>
    <lineage>
        <taxon>Eukaryota</taxon>
        <taxon>Fungi</taxon>
        <taxon>Dikarya</taxon>
        <taxon>Ascomycota</taxon>
        <taxon>Pezizomycotina</taxon>
        <taxon>Leotiomycetes</taxon>
        <taxon>Erysiphales</taxon>
        <taxon>Erysiphaceae</taxon>
        <taxon>Golovinomyces</taxon>
    </lineage>
</organism>
<name>A0A420IW98_9PEZI</name>
<evidence type="ECO:0000259" key="2">
    <source>
        <dbReference type="Pfam" id="PF19343"/>
    </source>
</evidence>
<feature type="region of interest" description="Disordered" evidence="1">
    <location>
        <begin position="133"/>
        <end position="154"/>
    </location>
</feature>
<comment type="caution">
    <text evidence="3">The sequence shown here is derived from an EMBL/GenBank/DDBJ whole genome shotgun (WGS) entry which is preliminary data.</text>
</comment>
<feature type="domain" description="HAM1-like N-terminal" evidence="2">
    <location>
        <begin position="78"/>
        <end position="132"/>
    </location>
</feature>
<evidence type="ECO:0000256" key="1">
    <source>
        <dbReference type="SAM" id="MobiDB-lite"/>
    </source>
</evidence>
<dbReference type="PANTHER" id="PTHR31138:SF4">
    <property type="entry name" value="DUF5923 DOMAIN-CONTAINING PROTEIN"/>
    <property type="match status" value="1"/>
</dbReference>
<dbReference type="EMBL" id="MCBS01020798">
    <property type="protein sequence ID" value="RKF78821.1"/>
    <property type="molecule type" value="Genomic_DNA"/>
</dbReference>
<protein>
    <submittedName>
        <fullName evidence="3">Putative bactericidal permeability-increasing protein</fullName>
    </submittedName>
</protein>
<dbReference type="SUPFAM" id="SSF55394">
    <property type="entry name" value="Bactericidal permeability-increasing protein, BPI"/>
    <property type="match status" value="1"/>
</dbReference>
<sequence length="680" mass="77846">MSCCGGQNDFSIDEREPLLAQYEDETSLQRAAHQKMHSYQMIRALLKGYLPSTEQIVINLKTLLTSDFLNPDTIEMSSSVSESVKTVGKLLMTNSDFRNFLHDLNIIGRQIFAETSHVLSQTTENVANTIEQNTGAVEDSSHLDSTKESDDSNHDIDIGAGKISAVIANGVKESGLGFQESVRQNFSGDQKKVLIYRLRNAVTNLRQRNDYSESVNMISVLIKRCVQIYSRGVDQTINTIQKDVNSNKSLEIAFKNVWSLLNSFGDKMAWIELQNRFNNLMEHSKKDPDFELFCVKVSERIKQIFIDPNFFDTKTEIFDILNLKDHDTMTNKSLKEDMNDLMAQIHTTFESMMNDPEVSQLLEVTHRIIYTIFLNENFVNPQLLTDMYTKFIPHFVQAIQYIPIPRLEIAVPEMDILIENLILEPGHTVNQSSFFPFRFNAQIFNDITLHKTRFGSVSTATSIITIKLKGLSFQANEVGFWLRVHKALLRFTDEGIASIEMDKRGIDLELDIEVGKDRLEKILTLRDVRVKIHHLTYSLRKSRFSCLAWLVKPFLRPILRTVFEHKLASTIRDLFHAINRELLFARERLRATRISNPQDLRVFVEAVVTRLKSRDEQDTYANIGIRGGASDRTNIFAGKYAPGSVVKLWDEEAMQAGRIVDKNVIDQGWRNSIFDVQAQG</sequence>
<evidence type="ECO:0000313" key="4">
    <source>
        <dbReference type="Proteomes" id="UP000285326"/>
    </source>
</evidence>
<evidence type="ECO:0000313" key="3">
    <source>
        <dbReference type="EMBL" id="RKF78821.1"/>
    </source>
</evidence>
<dbReference type="AlphaFoldDB" id="A0A420IW98"/>
<feature type="compositionally biased region" description="Basic and acidic residues" evidence="1">
    <location>
        <begin position="139"/>
        <end position="154"/>
    </location>
</feature>
<dbReference type="InterPro" id="IPR045967">
    <property type="entry name" value="HAM1-like_N"/>
</dbReference>
<dbReference type="PANTHER" id="PTHR31138">
    <property type="entry name" value="CHROMOSOME 19, WHOLE GENOME SHOTGUN SEQUENCE"/>
    <property type="match status" value="1"/>
</dbReference>
<dbReference type="Pfam" id="PF19343">
    <property type="entry name" value="HAM1_N"/>
    <property type="match status" value="2"/>
</dbReference>
<dbReference type="Proteomes" id="UP000285326">
    <property type="component" value="Unassembled WGS sequence"/>
</dbReference>
<reference evidence="3 4" key="1">
    <citation type="journal article" date="2018" name="BMC Genomics">
        <title>Comparative genome analyses reveal sequence features reflecting distinct modes of host-adaptation between dicot and monocot powdery mildew.</title>
        <authorList>
            <person name="Wu Y."/>
            <person name="Ma X."/>
            <person name="Pan Z."/>
            <person name="Kale S.D."/>
            <person name="Song Y."/>
            <person name="King H."/>
            <person name="Zhang Q."/>
            <person name="Presley C."/>
            <person name="Deng X."/>
            <person name="Wei C.I."/>
            <person name="Xiao S."/>
        </authorList>
    </citation>
    <scope>NUCLEOTIDE SEQUENCE [LARGE SCALE GENOMIC DNA]</scope>
    <source>
        <strain evidence="3">UMSG1</strain>
    </source>
</reference>